<feature type="compositionally biased region" description="Basic and acidic residues" evidence="15">
    <location>
        <begin position="660"/>
        <end position="673"/>
    </location>
</feature>
<protein>
    <recommendedName>
        <fullName evidence="3 13">Histone acetyltransferase</fullName>
        <ecNumber evidence="3 13">2.3.1.48</ecNumber>
    </recommendedName>
</protein>
<keyword evidence="6 12" id="KW-0863">Zinc-finger</keyword>
<evidence type="ECO:0000256" key="7">
    <source>
        <dbReference type="ARBA" id="ARBA00022833"/>
    </source>
</evidence>
<comment type="caution">
    <text evidence="18">The sequence shown here is derived from an EMBL/GenBank/DDBJ whole genome shotgun (WGS) entry which is preliminary data.</text>
</comment>
<feature type="coiled-coil region" evidence="14">
    <location>
        <begin position="96"/>
        <end position="134"/>
    </location>
</feature>
<evidence type="ECO:0000256" key="1">
    <source>
        <dbReference type="ARBA" id="ARBA00004123"/>
    </source>
</evidence>
<evidence type="ECO:0000256" key="3">
    <source>
        <dbReference type="ARBA" id="ARBA00013184"/>
    </source>
</evidence>
<keyword evidence="19" id="KW-1185">Reference proteome</keyword>
<dbReference type="InterPro" id="IPR049270">
    <property type="entry name" value="CFAP58_CC"/>
</dbReference>
<dbReference type="Gene3D" id="2.30.30.140">
    <property type="match status" value="1"/>
</dbReference>
<evidence type="ECO:0000256" key="2">
    <source>
        <dbReference type="ARBA" id="ARBA00010107"/>
    </source>
</evidence>
<dbReference type="EC" id="2.3.1.48" evidence="3 13"/>
<dbReference type="InterPro" id="IPR040706">
    <property type="entry name" value="Zf-MYST"/>
</dbReference>
<dbReference type="AlphaFoldDB" id="A0A7J6LVJ8"/>
<feature type="compositionally biased region" description="Polar residues" evidence="15">
    <location>
        <begin position="701"/>
        <end position="717"/>
    </location>
</feature>
<accession>A0A7J6LVJ8</accession>
<dbReference type="OrthoDB" id="10262929at2759"/>
<keyword evidence="10 13" id="KW-0539">Nucleus</keyword>
<keyword evidence="9" id="KW-0007">Acetylation</keyword>
<comment type="catalytic activity">
    <reaction evidence="13">
        <text>L-lysyl-[protein] + acetyl-CoA = N(6)-acetyl-L-lysyl-[protein] + CoA + H(+)</text>
        <dbReference type="Rhea" id="RHEA:45948"/>
        <dbReference type="Rhea" id="RHEA-COMP:9752"/>
        <dbReference type="Rhea" id="RHEA-COMP:10731"/>
        <dbReference type="ChEBI" id="CHEBI:15378"/>
        <dbReference type="ChEBI" id="CHEBI:29969"/>
        <dbReference type="ChEBI" id="CHEBI:57287"/>
        <dbReference type="ChEBI" id="CHEBI:57288"/>
        <dbReference type="ChEBI" id="CHEBI:61930"/>
        <dbReference type="EC" id="2.3.1.48"/>
    </reaction>
</comment>
<evidence type="ECO:0000256" key="9">
    <source>
        <dbReference type="ARBA" id="ARBA00022990"/>
    </source>
</evidence>
<organism evidence="18 19">
    <name type="scientific">Perkinsus chesapeaki</name>
    <name type="common">Clam parasite</name>
    <name type="synonym">Perkinsus andrewsi</name>
    <dbReference type="NCBI Taxonomy" id="330153"/>
    <lineage>
        <taxon>Eukaryota</taxon>
        <taxon>Sar</taxon>
        <taxon>Alveolata</taxon>
        <taxon>Perkinsozoa</taxon>
        <taxon>Perkinsea</taxon>
        <taxon>Perkinsida</taxon>
        <taxon>Perkinsidae</taxon>
        <taxon>Perkinsus</taxon>
    </lineage>
</organism>
<dbReference type="SUPFAM" id="SSF55729">
    <property type="entry name" value="Acyl-CoA N-acyltransferases (Nat)"/>
    <property type="match status" value="1"/>
</dbReference>
<dbReference type="FunFam" id="3.30.60.60:FF:000001">
    <property type="entry name" value="Histone acetyltransferase"/>
    <property type="match status" value="1"/>
</dbReference>
<feature type="coiled-coil region" evidence="14">
    <location>
        <begin position="250"/>
        <end position="291"/>
    </location>
</feature>
<feature type="non-terminal residue" evidence="18">
    <location>
        <position position="1"/>
    </location>
</feature>
<keyword evidence="14" id="KW-0175">Coiled coil</keyword>
<feature type="domain" description="MYST-type HAT" evidence="17">
    <location>
        <begin position="861"/>
        <end position="1090"/>
    </location>
</feature>
<dbReference type="Gene3D" id="3.40.630.30">
    <property type="match status" value="1"/>
</dbReference>
<dbReference type="InterPro" id="IPR016181">
    <property type="entry name" value="Acyl_CoA_acyltransferase"/>
</dbReference>
<evidence type="ECO:0000256" key="13">
    <source>
        <dbReference type="RuleBase" id="RU361211"/>
    </source>
</evidence>
<gene>
    <name evidence="18" type="ORF">FOL47_006027</name>
</gene>
<proteinExistence type="inferred from homology"/>
<evidence type="ECO:0000256" key="5">
    <source>
        <dbReference type="ARBA" id="ARBA00022723"/>
    </source>
</evidence>
<feature type="domain" description="C2H2-type" evidence="16">
    <location>
        <begin position="895"/>
        <end position="919"/>
    </location>
</feature>
<evidence type="ECO:0000313" key="19">
    <source>
        <dbReference type="Proteomes" id="UP000591131"/>
    </source>
</evidence>
<dbReference type="GO" id="GO:0000785">
    <property type="term" value="C:chromatin"/>
    <property type="evidence" value="ECO:0007669"/>
    <property type="project" value="TreeGrafter"/>
</dbReference>
<evidence type="ECO:0000256" key="15">
    <source>
        <dbReference type="SAM" id="MobiDB-lite"/>
    </source>
</evidence>
<evidence type="ECO:0000256" key="4">
    <source>
        <dbReference type="ARBA" id="ARBA00022679"/>
    </source>
</evidence>
<dbReference type="GO" id="GO:0006357">
    <property type="term" value="P:regulation of transcription by RNA polymerase II"/>
    <property type="evidence" value="ECO:0007669"/>
    <property type="project" value="TreeGrafter"/>
</dbReference>
<dbReference type="Gene3D" id="1.10.10.10">
    <property type="entry name" value="Winged helix-like DNA-binding domain superfamily/Winged helix DNA-binding domain"/>
    <property type="match status" value="1"/>
</dbReference>
<keyword evidence="5" id="KW-0479">Metal-binding</keyword>
<feature type="compositionally biased region" description="Low complexity" evidence="15">
    <location>
        <begin position="685"/>
        <end position="700"/>
    </location>
</feature>
<dbReference type="PROSITE" id="PS00028">
    <property type="entry name" value="ZINC_FINGER_C2H2_1"/>
    <property type="match status" value="1"/>
</dbReference>
<feature type="coiled-coil region" evidence="14">
    <location>
        <begin position="341"/>
        <end position="368"/>
    </location>
</feature>
<dbReference type="Gene3D" id="3.30.60.60">
    <property type="entry name" value="N-acetyl transferase-like"/>
    <property type="match status" value="1"/>
</dbReference>
<evidence type="ECO:0000256" key="14">
    <source>
        <dbReference type="SAM" id="Coils"/>
    </source>
</evidence>
<dbReference type="GO" id="GO:0003712">
    <property type="term" value="F:transcription coregulator activity"/>
    <property type="evidence" value="ECO:0007669"/>
    <property type="project" value="TreeGrafter"/>
</dbReference>
<evidence type="ECO:0000259" key="17">
    <source>
        <dbReference type="PROSITE" id="PS51726"/>
    </source>
</evidence>
<dbReference type="InterPro" id="IPR036388">
    <property type="entry name" value="WH-like_DNA-bd_sf"/>
</dbReference>
<feature type="region of interest" description="Disordered" evidence="15">
    <location>
        <begin position="657"/>
        <end position="717"/>
    </location>
</feature>
<keyword evidence="7" id="KW-0862">Zinc</keyword>
<dbReference type="SUPFAM" id="SSF54160">
    <property type="entry name" value="Chromo domain-like"/>
    <property type="match status" value="1"/>
</dbReference>
<comment type="subcellular location">
    <subcellularLocation>
        <location evidence="1 13">Nucleus</location>
    </subcellularLocation>
</comment>
<keyword evidence="8" id="KW-0156">Chromatin regulator</keyword>
<evidence type="ECO:0000256" key="10">
    <source>
        <dbReference type="ARBA" id="ARBA00023242"/>
    </source>
</evidence>
<dbReference type="Proteomes" id="UP000591131">
    <property type="component" value="Unassembled WGS sequence"/>
</dbReference>
<dbReference type="Pfam" id="PF01853">
    <property type="entry name" value="MOZ_SAS"/>
    <property type="match status" value="1"/>
</dbReference>
<sequence length="1090" mass="125643">AEANILKKEGRIADLRNEAQPLKMRLQMINDSIDVMNQGITQTKLKLANERERYMEEVSRKVGLDIQLRQCKDNFLHAQNEAVRKDKELYRAKRDTKKAMIKYDRAEAAMEAVKDEMEIELKESARLAEEDKKQESLIEEVQAEVDIFMGAFMKQENMDHHKKLDYEGLVARSGDQQRELQALGKAEAAAEQRVRFLVSQREKLNRDTMMVAKLCKQTLGEIQMKMSQEADQRRKLEGCGVRQKECRSAYEIIKNERNKYLNLIQAASQRVSEMQEKYRILNSEADVLRGESYSKDKALTKTKAAALKQRGIRDRLLGEYNEMSSTGHELNNAVEQNVVGIDNLNYMINTLEKKLEDIGERYEKALEVRNFTGVQLIDRNDELCVLWEKHNILEGMTAKGSVSMLKLSEEIKQKSLAANQLRGDLDVIKNQLHAATLRDGIDREGERALQSVGIHPSSVGSGPLSIGERDAASVVDRMKEQLAALTEKSGTLSKELEDPNSRFRKWRELEGKDLDFEILAAKIRLLEERLNDKKEALLEKDLVLEELEPLCMKLKAQVESGKEEKLALMQKVNSLQQNLRDLTKRLMSTVSELSMYQATAIEGEGENSRLQDVINEALERLRQGEDEASEGGGAIAPFPGVSEALLDKAMRAEGLAIEQQEERERMKKERDEANDPNFVRDSVMSSHHPSSGGPISSSSSATPPTTDPESNDPNNANMRKRHRHYQLTPAAVAGQAEALAKEFEHALPVGTTIKCRMVELDQWRRGTIVSIRRRETLPEDHPLLSAEDHDYYVHFQRMNRRHDRWIKWEDIKVGDGSENVSESNGVSAPASVSLPVDDDYSDESDHEGMGNEELVSWEKATRVKRIQKIFFHKYIFDAWYWAPFPEEYQDLDILYFCEFCLKFFDTREGLVCHMNRCIHRRPPGDEIYKDPIQRISVFEVDGYFQRVYCENICYLSKLFLDHKRFDRFTVNEFFFYVLCDWGQNGEYHFRGYFSKDKIVTHRNLSCIMSLPCFQRRGIGSFLIDFSYELSRRSKQIGSPERPLSDLGKRTYLRYWLSKILDLLMCRTVKDPISVQMLSEMTYIKEDDIIM</sequence>
<dbReference type="PROSITE" id="PS51726">
    <property type="entry name" value="MYST_HAT"/>
    <property type="match status" value="1"/>
</dbReference>
<reference evidence="18 19" key="1">
    <citation type="submission" date="2020-04" db="EMBL/GenBank/DDBJ databases">
        <title>Perkinsus chesapeaki whole genome sequence.</title>
        <authorList>
            <person name="Bogema D.R."/>
        </authorList>
    </citation>
    <scope>NUCLEOTIDE SEQUENCE [LARGE SCALE GENOMIC DNA]</scope>
    <source>
        <strain evidence="18">ATCC PRA-425</strain>
    </source>
</reference>
<feature type="active site" description="Proton donor/acceptor" evidence="11">
    <location>
        <position position="1040"/>
    </location>
</feature>
<dbReference type="EMBL" id="JAAPAO010000334">
    <property type="protein sequence ID" value="KAF4662851.1"/>
    <property type="molecule type" value="Genomic_DNA"/>
</dbReference>
<dbReference type="PANTHER" id="PTHR10615:SF161">
    <property type="entry name" value="HISTONE ACETYLTRANSFERASE KAT7"/>
    <property type="match status" value="1"/>
</dbReference>
<evidence type="ECO:0000259" key="16">
    <source>
        <dbReference type="PROSITE" id="PS50157"/>
    </source>
</evidence>
<evidence type="ECO:0000256" key="8">
    <source>
        <dbReference type="ARBA" id="ARBA00022853"/>
    </source>
</evidence>
<dbReference type="GO" id="GO:0003682">
    <property type="term" value="F:chromatin binding"/>
    <property type="evidence" value="ECO:0007669"/>
    <property type="project" value="TreeGrafter"/>
</dbReference>
<dbReference type="InterPro" id="IPR025995">
    <property type="entry name" value="Tudor-knot"/>
</dbReference>
<comment type="similarity">
    <text evidence="2 13">Belongs to the MYST (SAS/MOZ) family.</text>
</comment>
<dbReference type="InterPro" id="IPR050603">
    <property type="entry name" value="MYST_HAT"/>
</dbReference>
<evidence type="ECO:0000256" key="6">
    <source>
        <dbReference type="ARBA" id="ARBA00022771"/>
    </source>
</evidence>
<dbReference type="InterPro" id="IPR013087">
    <property type="entry name" value="Znf_C2H2_type"/>
</dbReference>
<keyword evidence="4" id="KW-0808">Transferase</keyword>
<dbReference type="InterPro" id="IPR002717">
    <property type="entry name" value="HAT_MYST-type"/>
</dbReference>
<dbReference type="Pfam" id="PF11717">
    <property type="entry name" value="Tudor-knot"/>
    <property type="match status" value="1"/>
</dbReference>
<dbReference type="PROSITE" id="PS50157">
    <property type="entry name" value="ZINC_FINGER_C2H2_2"/>
    <property type="match status" value="1"/>
</dbReference>
<dbReference type="Pfam" id="PF17772">
    <property type="entry name" value="zf-MYST"/>
    <property type="match status" value="1"/>
</dbReference>
<name>A0A7J6LVJ8_PERCH</name>
<evidence type="ECO:0000313" key="18">
    <source>
        <dbReference type="EMBL" id="KAF4662851.1"/>
    </source>
</evidence>
<dbReference type="GO" id="GO:0008270">
    <property type="term" value="F:zinc ion binding"/>
    <property type="evidence" value="ECO:0007669"/>
    <property type="project" value="UniProtKB-KW"/>
</dbReference>
<evidence type="ECO:0000256" key="11">
    <source>
        <dbReference type="PIRSR" id="PIRSR602717-51"/>
    </source>
</evidence>
<dbReference type="GO" id="GO:0004402">
    <property type="term" value="F:histone acetyltransferase activity"/>
    <property type="evidence" value="ECO:0007669"/>
    <property type="project" value="InterPro"/>
</dbReference>
<dbReference type="GO" id="GO:0005634">
    <property type="term" value="C:nucleus"/>
    <property type="evidence" value="ECO:0007669"/>
    <property type="project" value="UniProtKB-SubCell"/>
</dbReference>
<evidence type="ECO:0000256" key="12">
    <source>
        <dbReference type="PROSITE-ProRule" id="PRU00042"/>
    </source>
</evidence>
<dbReference type="PANTHER" id="PTHR10615">
    <property type="entry name" value="HISTONE ACETYLTRANSFERASE"/>
    <property type="match status" value="1"/>
</dbReference>
<dbReference type="Pfam" id="PF21771">
    <property type="entry name" value="CFAP58_CC"/>
    <property type="match status" value="1"/>
</dbReference>
<dbReference type="InterPro" id="IPR016197">
    <property type="entry name" value="Chromo-like_dom_sf"/>
</dbReference>